<keyword evidence="2" id="KW-1185">Reference proteome</keyword>
<evidence type="ECO:0000313" key="1">
    <source>
        <dbReference type="EMBL" id="CTQ41948.1"/>
    </source>
</evidence>
<reference evidence="2" key="1">
    <citation type="submission" date="2015-07" db="EMBL/GenBank/DDBJ databases">
        <authorList>
            <person name="Rodrigo-Torres Lidia"/>
            <person name="Arahal R.David."/>
        </authorList>
    </citation>
    <scope>NUCLEOTIDE SEQUENCE [LARGE SCALE GENOMIC DNA]</scope>
    <source>
        <strain evidence="2">CECT 4801</strain>
    </source>
</reference>
<name>A0A0M6XY49_9HYPH</name>
<gene>
    <name evidence="1" type="ORF">LAL4801_00368</name>
</gene>
<dbReference type="EMBL" id="CXST01000001">
    <property type="protein sequence ID" value="CTQ41948.1"/>
    <property type="molecule type" value="Genomic_DNA"/>
</dbReference>
<protein>
    <submittedName>
        <fullName evidence="1">Uncharacterized protein</fullName>
    </submittedName>
</protein>
<dbReference type="Proteomes" id="UP000048926">
    <property type="component" value="Unassembled WGS sequence"/>
</dbReference>
<proteinExistence type="predicted"/>
<accession>A0A0M6XY49</accession>
<organism evidence="1 2">
    <name type="scientific">Roseibium aggregatum</name>
    <dbReference type="NCBI Taxonomy" id="187304"/>
    <lineage>
        <taxon>Bacteria</taxon>
        <taxon>Pseudomonadati</taxon>
        <taxon>Pseudomonadota</taxon>
        <taxon>Alphaproteobacteria</taxon>
        <taxon>Hyphomicrobiales</taxon>
        <taxon>Stappiaceae</taxon>
        <taxon>Roseibium</taxon>
    </lineage>
</organism>
<evidence type="ECO:0000313" key="2">
    <source>
        <dbReference type="Proteomes" id="UP000048926"/>
    </source>
</evidence>
<sequence>MLHRTRKIWATSYMDKQMTLLRYGGGVGWA</sequence>
<dbReference type="AlphaFoldDB" id="A0A0M6XY49"/>